<sequence length="113" mass="11556">MNKYRARAGVLTSAVALLASGVTLGLAPAAEAVTKPSNCSAYVSHGDLNDAVAWCDKGNGSWYVQAKCASAGRVNGPYRGSKGWRKGATAAASVLDCGTNAWPVELKVVNISG</sequence>
<evidence type="ECO:0000313" key="2">
    <source>
        <dbReference type="EMBL" id="WLQ41095.1"/>
    </source>
</evidence>
<feature type="chain" id="PRO_5045466506" description="Secreted protein" evidence="1">
    <location>
        <begin position="30"/>
        <end position="113"/>
    </location>
</feature>
<feature type="signal peptide" evidence="1">
    <location>
        <begin position="1"/>
        <end position="29"/>
    </location>
</feature>
<evidence type="ECO:0000313" key="3">
    <source>
        <dbReference type="Proteomes" id="UP001229952"/>
    </source>
</evidence>
<dbReference type="Proteomes" id="UP001229952">
    <property type="component" value="Chromosome"/>
</dbReference>
<dbReference type="EMBL" id="CP120992">
    <property type="protein sequence ID" value="WLQ41095.1"/>
    <property type="molecule type" value="Genomic_DNA"/>
</dbReference>
<accession>A0ABY9I2R7</accession>
<protein>
    <recommendedName>
        <fullName evidence="4">Secreted protein</fullName>
    </recommendedName>
</protein>
<keyword evidence="1" id="KW-0732">Signal</keyword>
<name>A0ABY9I2R7_9ACTN</name>
<evidence type="ECO:0008006" key="4">
    <source>
        <dbReference type="Google" id="ProtNLM"/>
    </source>
</evidence>
<evidence type="ECO:0000256" key="1">
    <source>
        <dbReference type="SAM" id="SignalP"/>
    </source>
</evidence>
<proteinExistence type="predicted"/>
<reference evidence="2 3" key="1">
    <citation type="submission" date="2023-03" db="EMBL/GenBank/DDBJ databases">
        <title>Isolation and description of six Streptomyces strains from soil environments, able to metabolize different microbial glucans.</title>
        <authorList>
            <person name="Widen T."/>
            <person name="Larsbrink J."/>
        </authorList>
    </citation>
    <scope>NUCLEOTIDE SEQUENCE [LARGE SCALE GENOMIC DNA]</scope>
    <source>
        <strain evidence="2 3">Mut2</strain>
    </source>
</reference>
<dbReference type="RefSeq" id="WP_124284868.1">
    <property type="nucleotide sequence ID" value="NZ_CP120992.1"/>
</dbReference>
<keyword evidence="3" id="KW-1185">Reference proteome</keyword>
<gene>
    <name evidence="2" type="ORF">P8A22_14515</name>
</gene>
<organism evidence="2 3">
    <name type="scientific">Streptomyces laculatispora</name>
    <dbReference type="NCBI Taxonomy" id="887464"/>
    <lineage>
        <taxon>Bacteria</taxon>
        <taxon>Bacillati</taxon>
        <taxon>Actinomycetota</taxon>
        <taxon>Actinomycetes</taxon>
        <taxon>Kitasatosporales</taxon>
        <taxon>Streptomycetaceae</taxon>
        <taxon>Streptomyces</taxon>
    </lineage>
</organism>